<name>A0A5B7HY66_PORTR</name>
<dbReference type="AlphaFoldDB" id="A0A5B7HY66"/>
<gene>
    <name evidence="1" type="ORF">E2C01_069182</name>
</gene>
<reference evidence="1 2" key="1">
    <citation type="submission" date="2019-05" db="EMBL/GenBank/DDBJ databases">
        <title>Another draft genome of Portunus trituberculatus and its Hox gene families provides insights of decapod evolution.</title>
        <authorList>
            <person name="Jeong J.-H."/>
            <person name="Song I."/>
            <person name="Kim S."/>
            <person name="Choi T."/>
            <person name="Kim D."/>
            <person name="Ryu S."/>
            <person name="Kim W."/>
        </authorList>
    </citation>
    <scope>NUCLEOTIDE SEQUENCE [LARGE SCALE GENOMIC DNA]</scope>
    <source>
        <tissue evidence="1">Muscle</tissue>
    </source>
</reference>
<accession>A0A5B7HY66</accession>
<dbReference type="EMBL" id="VSRR010039751">
    <property type="protein sequence ID" value="MPC74805.1"/>
    <property type="molecule type" value="Genomic_DNA"/>
</dbReference>
<protein>
    <submittedName>
        <fullName evidence="1">Uncharacterized protein</fullName>
    </submittedName>
</protein>
<proteinExistence type="predicted"/>
<sequence>MSTSSTVLSLLLTPHRPVFRVADSSVSMKTYRSYRPRHARPSLFLFRVPSSLPSLCPTPLHSQHSSNTHPTPSPHPHFITLLTTAANYPSLHSRRLHLLCHSSIRTYRLSSTPLPHIYPQAFPHALP</sequence>
<evidence type="ECO:0000313" key="2">
    <source>
        <dbReference type="Proteomes" id="UP000324222"/>
    </source>
</evidence>
<comment type="caution">
    <text evidence="1">The sequence shown here is derived from an EMBL/GenBank/DDBJ whole genome shotgun (WGS) entry which is preliminary data.</text>
</comment>
<organism evidence="1 2">
    <name type="scientific">Portunus trituberculatus</name>
    <name type="common">Swimming crab</name>
    <name type="synonym">Neptunus trituberculatus</name>
    <dbReference type="NCBI Taxonomy" id="210409"/>
    <lineage>
        <taxon>Eukaryota</taxon>
        <taxon>Metazoa</taxon>
        <taxon>Ecdysozoa</taxon>
        <taxon>Arthropoda</taxon>
        <taxon>Crustacea</taxon>
        <taxon>Multicrustacea</taxon>
        <taxon>Malacostraca</taxon>
        <taxon>Eumalacostraca</taxon>
        <taxon>Eucarida</taxon>
        <taxon>Decapoda</taxon>
        <taxon>Pleocyemata</taxon>
        <taxon>Brachyura</taxon>
        <taxon>Eubrachyura</taxon>
        <taxon>Portunoidea</taxon>
        <taxon>Portunidae</taxon>
        <taxon>Portuninae</taxon>
        <taxon>Portunus</taxon>
    </lineage>
</organism>
<dbReference type="Proteomes" id="UP000324222">
    <property type="component" value="Unassembled WGS sequence"/>
</dbReference>
<keyword evidence="2" id="KW-1185">Reference proteome</keyword>
<evidence type="ECO:0000313" key="1">
    <source>
        <dbReference type="EMBL" id="MPC74805.1"/>
    </source>
</evidence>